<protein>
    <submittedName>
        <fullName evidence="2">Translation Initiation factor eIF-4e-like domain</fullName>
    </submittedName>
</protein>
<keyword evidence="2" id="KW-0396">Initiation factor</keyword>
<organism evidence="2 3">
    <name type="scientific">Cordyceps militaris</name>
    <name type="common">Caterpillar fungus</name>
    <name type="synonym">Clavaria militaris</name>
    <dbReference type="NCBI Taxonomy" id="73501"/>
    <lineage>
        <taxon>Eukaryota</taxon>
        <taxon>Fungi</taxon>
        <taxon>Dikarya</taxon>
        <taxon>Ascomycota</taxon>
        <taxon>Pezizomycotina</taxon>
        <taxon>Sordariomycetes</taxon>
        <taxon>Hypocreomycetidae</taxon>
        <taxon>Hypocreales</taxon>
        <taxon>Cordycipitaceae</taxon>
        <taxon>Cordyceps</taxon>
    </lineage>
</organism>
<comment type="similarity">
    <text evidence="1">Belongs to the UPF0696 family.</text>
</comment>
<gene>
    <name evidence="2" type="ORF">A9K55_005086</name>
</gene>
<dbReference type="Pfam" id="PF08939">
    <property type="entry name" value="Bles03"/>
    <property type="match status" value="1"/>
</dbReference>
<evidence type="ECO:0000313" key="3">
    <source>
        <dbReference type="Proteomes" id="UP000323067"/>
    </source>
</evidence>
<keyword evidence="2" id="KW-0648">Protein biosynthesis</keyword>
<dbReference type="Gene3D" id="3.30.760.10">
    <property type="entry name" value="RNA Cap, Translation Initiation Factor Eif4e"/>
    <property type="match status" value="1"/>
</dbReference>
<dbReference type="GO" id="GO:0003743">
    <property type="term" value="F:translation initiation factor activity"/>
    <property type="evidence" value="ECO:0007669"/>
    <property type="project" value="UniProtKB-KW"/>
</dbReference>
<dbReference type="VEuPathDB" id="FungiDB:CCM_01240"/>
<name>A0A2H4SNP5_CORMI</name>
<dbReference type="AlphaFoldDB" id="A0A2H4SNP5"/>
<dbReference type="PANTHER" id="PTHR31977">
    <property type="entry name" value="UPF0696 PROTEIN C11ORF68"/>
    <property type="match status" value="1"/>
</dbReference>
<accession>A0A2H4SNP5</accession>
<evidence type="ECO:0000256" key="1">
    <source>
        <dbReference type="ARBA" id="ARBA00010568"/>
    </source>
</evidence>
<dbReference type="OrthoDB" id="10067381at2759"/>
<dbReference type="SUPFAM" id="SSF55418">
    <property type="entry name" value="eIF4e-like"/>
    <property type="match status" value="1"/>
</dbReference>
<reference evidence="2 3" key="1">
    <citation type="journal article" date="2017" name="BMC Genomics">
        <title>Chromosome level assembly and secondary metabolite potential of the parasitic fungus Cordyceps militaris.</title>
        <authorList>
            <person name="Kramer G.J."/>
            <person name="Nodwell J.R."/>
        </authorList>
    </citation>
    <scope>NUCLEOTIDE SEQUENCE [LARGE SCALE GENOMIC DNA]</scope>
    <source>
        <strain evidence="2 3">ATCC 34164</strain>
    </source>
</reference>
<sequence length="339" mass="38435">MRLYDLRKFRQWWLWALTVKRYIDLNLYQTAPDMTHKRAVSDDSSFYGDINTIEYLNQRVDSFDPDEWMMQHHEQPGWAQPRILPTPTASDLHNPYAGVSYAWQLTESVDDFLARLPPATTAQTNEIPWIYICNPYIARVAKPDSLNQKSKGNEDEGPEQEGSKLDVVIEGGMERLELLGNFLQEVPKFGKPPSTTESEKNKERAQATLNILHLAHVGKVRAGKWMLFCDVLEVNGVWDIVAKATASNELGIASKVAPRPEQGDLRKERLICVYTKDFMDKVDVGRVVQRLKELGLADNKSRRIYYKPGISGGNTWGLKASIYNSSEAFPSGQDVAMAL</sequence>
<dbReference type="Proteomes" id="UP000323067">
    <property type="component" value="Chromosome v"/>
</dbReference>
<dbReference type="EMBL" id="CP023325">
    <property type="protein sequence ID" value="ATY64739.1"/>
    <property type="molecule type" value="Genomic_DNA"/>
</dbReference>
<dbReference type="VEuPathDB" id="FungiDB:A9K55_005086"/>
<proteinExistence type="inferred from homology"/>
<dbReference type="InterPro" id="IPR015034">
    <property type="entry name" value="Bles03"/>
</dbReference>
<dbReference type="PANTHER" id="PTHR31977:SF1">
    <property type="entry name" value="UPF0696 PROTEIN C11ORF68"/>
    <property type="match status" value="1"/>
</dbReference>
<evidence type="ECO:0000313" key="2">
    <source>
        <dbReference type="EMBL" id="ATY64739.1"/>
    </source>
</evidence>
<dbReference type="InterPro" id="IPR023398">
    <property type="entry name" value="TIF_eIF4e-like"/>
</dbReference>